<feature type="transmembrane region" description="Helical" evidence="5">
    <location>
        <begin position="229"/>
        <end position="245"/>
    </location>
</feature>
<keyword evidence="4 5" id="KW-0472">Membrane</keyword>
<name>A0A5C5WGP9_9BACT</name>
<dbReference type="GO" id="GO:0016874">
    <property type="term" value="F:ligase activity"/>
    <property type="evidence" value="ECO:0007669"/>
    <property type="project" value="UniProtKB-KW"/>
</dbReference>
<dbReference type="PANTHER" id="PTHR37422:SF13">
    <property type="entry name" value="LIPOPOLYSACCHARIDE BIOSYNTHESIS PROTEIN PA4999-RELATED"/>
    <property type="match status" value="1"/>
</dbReference>
<feature type="transmembrane region" description="Helical" evidence="5">
    <location>
        <begin position="66"/>
        <end position="85"/>
    </location>
</feature>
<evidence type="ECO:0000256" key="5">
    <source>
        <dbReference type="SAM" id="Phobius"/>
    </source>
</evidence>
<dbReference type="GO" id="GO:0016020">
    <property type="term" value="C:membrane"/>
    <property type="evidence" value="ECO:0007669"/>
    <property type="project" value="UniProtKB-SubCell"/>
</dbReference>
<evidence type="ECO:0000259" key="6">
    <source>
        <dbReference type="Pfam" id="PF04932"/>
    </source>
</evidence>
<organism evidence="7 8">
    <name type="scientific">Rubripirellula amarantea</name>
    <dbReference type="NCBI Taxonomy" id="2527999"/>
    <lineage>
        <taxon>Bacteria</taxon>
        <taxon>Pseudomonadati</taxon>
        <taxon>Planctomycetota</taxon>
        <taxon>Planctomycetia</taxon>
        <taxon>Pirellulales</taxon>
        <taxon>Pirellulaceae</taxon>
        <taxon>Rubripirellula</taxon>
    </lineage>
</organism>
<feature type="transmembrane region" description="Helical" evidence="5">
    <location>
        <begin position="251"/>
        <end position="268"/>
    </location>
</feature>
<feature type="transmembrane region" description="Helical" evidence="5">
    <location>
        <begin position="192"/>
        <end position="217"/>
    </location>
</feature>
<dbReference type="InterPro" id="IPR051533">
    <property type="entry name" value="WaaL-like"/>
</dbReference>
<evidence type="ECO:0000256" key="1">
    <source>
        <dbReference type="ARBA" id="ARBA00004141"/>
    </source>
</evidence>
<keyword evidence="7" id="KW-0436">Ligase</keyword>
<dbReference type="PANTHER" id="PTHR37422">
    <property type="entry name" value="TEICHURONIC ACID BIOSYNTHESIS PROTEIN TUAE"/>
    <property type="match status" value="1"/>
</dbReference>
<reference evidence="7 8" key="1">
    <citation type="submission" date="2019-02" db="EMBL/GenBank/DDBJ databases">
        <title>Deep-cultivation of Planctomycetes and their phenomic and genomic characterization uncovers novel biology.</title>
        <authorList>
            <person name="Wiegand S."/>
            <person name="Jogler M."/>
            <person name="Boedeker C."/>
            <person name="Pinto D."/>
            <person name="Vollmers J."/>
            <person name="Rivas-Marin E."/>
            <person name="Kohn T."/>
            <person name="Peeters S.H."/>
            <person name="Heuer A."/>
            <person name="Rast P."/>
            <person name="Oberbeckmann S."/>
            <person name="Bunk B."/>
            <person name="Jeske O."/>
            <person name="Meyerdierks A."/>
            <person name="Storesund J.E."/>
            <person name="Kallscheuer N."/>
            <person name="Luecker S."/>
            <person name="Lage O.M."/>
            <person name="Pohl T."/>
            <person name="Merkel B.J."/>
            <person name="Hornburger P."/>
            <person name="Mueller R.-W."/>
            <person name="Bruemmer F."/>
            <person name="Labrenz M."/>
            <person name="Spormann A.M."/>
            <person name="Op Den Camp H."/>
            <person name="Overmann J."/>
            <person name="Amann R."/>
            <person name="Jetten M.S.M."/>
            <person name="Mascher T."/>
            <person name="Medema M.H."/>
            <person name="Devos D.P."/>
            <person name="Kaster A.-K."/>
            <person name="Ovreas L."/>
            <person name="Rohde M."/>
            <person name="Galperin M.Y."/>
            <person name="Jogler C."/>
        </authorList>
    </citation>
    <scope>NUCLEOTIDE SEQUENCE [LARGE SCALE GENOMIC DNA]</scope>
    <source>
        <strain evidence="7 8">Pla22</strain>
    </source>
</reference>
<keyword evidence="2 5" id="KW-0812">Transmembrane</keyword>
<comment type="subcellular location">
    <subcellularLocation>
        <location evidence="1">Membrane</location>
        <topology evidence="1">Multi-pass membrane protein</topology>
    </subcellularLocation>
</comment>
<feature type="transmembrane region" description="Helical" evidence="5">
    <location>
        <begin position="416"/>
        <end position="437"/>
    </location>
</feature>
<dbReference type="EMBL" id="SJPI01000003">
    <property type="protein sequence ID" value="TWT49717.1"/>
    <property type="molecule type" value="Genomic_DNA"/>
</dbReference>
<feature type="transmembrane region" description="Helical" evidence="5">
    <location>
        <begin position="129"/>
        <end position="151"/>
    </location>
</feature>
<keyword evidence="3 5" id="KW-1133">Transmembrane helix</keyword>
<evidence type="ECO:0000256" key="3">
    <source>
        <dbReference type="ARBA" id="ARBA00022989"/>
    </source>
</evidence>
<proteinExistence type="predicted"/>
<feature type="transmembrane region" description="Helical" evidence="5">
    <location>
        <begin position="105"/>
        <end position="123"/>
    </location>
</feature>
<dbReference type="Pfam" id="PF04932">
    <property type="entry name" value="Wzy_C"/>
    <property type="match status" value="1"/>
</dbReference>
<sequence length="470" mass="51556">MTEAVTHQPHHSHWHHPLLSRVSAREPLMWIALAIFASGWITFSLPNRAMPGTGGGGLDAIALMKLATRGAIWIIAGWLMTRVIYHRDSLSQLFEVRLMKTLRLLTPWIAFFGWAVCSFLWSPLKSVSIGQAIGLGSMLLLTTAVAVFATTREMREQILVCLNVMFVGYTGFVLVCHLIAPDSSGLLRDYSNVGAIGIVHPTAAGANASLGLMFAVWNWLRLPRSRSRTFCSVAIVMHVSLLLLAQSRTSLAMGLITVAIALAWGLSLQAKGKWVIAIATGMLAMVLVDPGFVLFGDAIDKAIEFVSRGQSSEDLKEVSGRAEMWSAIWHEFQSSIWIGHGYFVTSAAGKLDVWHSETNYTAHNIYLQLLVSTGIVGTAIFAWGAIRLLRELLWPPTQVQRQPHASIARELGWLRYLMVLAAFWYAGWTITCISFLGPVSTDSVFFFSLVGLCIATHLSCESTEAGALAI</sequence>
<keyword evidence="8" id="KW-1185">Reference proteome</keyword>
<dbReference type="RefSeq" id="WP_146517257.1">
    <property type="nucleotide sequence ID" value="NZ_SJPI01000003.1"/>
</dbReference>
<dbReference type="OrthoDB" id="236730at2"/>
<evidence type="ECO:0000313" key="7">
    <source>
        <dbReference type="EMBL" id="TWT49717.1"/>
    </source>
</evidence>
<feature type="transmembrane region" description="Helical" evidence="5">
    <location>
        <begin position="28"/>
        <end position="46"/>
    </location>
</feature>
<dbReference type="Proteomes" id="UP000316598">
    <property type="component" value="Unassembled WGS sequence"/>
</dbReference>
<feature type="transmembrane region" description="Helical" evidence="5">
    <location>
        <begin position="365"/>
        <end position="386"/>
    </location>
</feature>
<gene>
    <name evidence="7" type="ORF">Pla22_49170</name>
</gene>
<evidence type="ECO:0000256" key="4">
    <source>
        <dbReference type="ARBA" id="ARBA00023136"/>
    </source>
</evidence>
<feature type="domain" description="O-antigen ligase-related" evidence="6">
    <location>
        <begin position="235"/>
        <end position="382"/>
    </location>
</feature>
<accession>A0A5C5WGP9</accession>
<dbReference type="InterPro" id="IPR007016">
    <property type="entry name" value="O-antigen_ligase-rel_domated"/>
</dbReference>
<feature type="transmembrane region" description="Helical" evidence="5">
    <location>
        <begin position="158"/>
        <end position="180"/>
    </location>
</feature>
<evidence type="ECO:0000313" key="8">
    <source>
        <dbReference type="Proteomes" id="UP000316598"/>
    </source>
</evidence>
<protein>
    <submittedName>
        <fullName evidence="7">O-Antigen ligase</fullName>
    </submittedName>
</protein>
<feature type="transmembrane region" description="Helical" evidence="5">
    <location>
        <begin position="275"/>
        <end position="295"/>
    </location>
</feature>
<comment type="caution">
    <text evidence="7">The sequence shown here is derived from an EMBL/GenBank/DDBJ whole genome shotgun (WGS) entry which is preliminary data.</text>
</comment>
<dbReference type="AlphaFoldDB" id="A0A5C5WGP9"/>
<evidence type="ECO:0000256" key="2">
    <source>
        <dbReference type="ARBA" id="ARBA00022692"/>
    </source>
</evidence>